<keyword evidence="3" id="KW-1185">Reference proteome</keyword>
<sequence length="184" mass="21018">RLLDFPEFREERRRQILAKSRAELRGSSVEEINSKTSQKTDNNSTNSYNTSKKFQDGSNSNSIPRLSQRTNNYSKIPQERYNNNSSQDSYNYSKSSQTSYNGHSKPSQNILDNHNYSKPLQQRSHINPKQTSRSEIFGKSEVSINPKGGLSVFIPDDDIETLTSFWSMEGPKPNAKNSANTFRL</sequence>
<dbReference type="Proteomes" id="UP001153678">
    <property type="component" value="Unassembled WGS sequence"/>
</dbReference>
<dbReference type="EMBL" id="CAMKVN010016218">
    <property type="protein sequence ID" value="CAI2197395.1"/>
    <property type="molecule type" value="Genomic_DNA"/>
</dbReference>
<feature type="compositionally biased region" description="Low complexity" evidence="1">
    <location>
        <begin position="81"/>
        <end position="96"/>
    </location>
</feature>
<feature type="compositionally biased region" description="Low complexity" evidence="1">
    <location>
        <begin position="39"/>
        <end position="52"/>
    </location>
</feature>
<feature type="non-terminal residue" evidence="2">
    <location>
        <position position="184"/>
    </location>
</feature>
<feature type="compositionally biased region" description="Polar residues" evidence="1">
    <location>
        <begin position="97"/>
        <end position="134"/>
    </location>
</feature>
<dbReference type="AlphaFoldDB" id="A0A9W4T9K6"/>
<evidence type="ECO:0000313" key="3">
    <source>
        <dbReference type="Proteomes" id="UP001153678"/>
    </source>
</evidence>
<organism evidence="2 3">
    <name type="scientific">Funneliformis geosporum</name>
    <dbReference type="NCBI Taxonomy" id="1117311"/>
    <lineage>
        <taxon>Eukaryota</taxon>
        <taxon>Fungi</taxon>
        <taxon>Fungi incertae sedis</taxon>
        <taxon>Mucoromycota</taxon>
        <taxon>Glomeromycotina</taxon>
        <taxon>Glomeromycetes</taxon>
        <taxon>Glomerales</taxon>
        <taxon>Glomeraceae</taxon>
        <taxon>Funneliformis</taxon>
    </lineage>
</organism>
<feature type="region of interest" description="Disordered" evidence="1">
    <location>
        <begin position="23"/>
        <end position="140"/>
    </location>
</feature>
<feature type="compositionally biased region" description="Polar residues" evidence="1">
    <location>
        <begin position="56"/>
        <end position="75"/>
    </location>
</feature>
<accession>A0A9W4T9K6</accession>
<gene>
    <name evidence="2" type="ORF">FWILDA_LOCUS18056</name>
</gene>
<reference evidence="2" key="1">
    <citation type="submission" date="2022-08" db="EMBL/GenBank/DDBJ databases">
        <authorList>
            <person name="Kallberg Y."/>
            <person name="Tangrot J."/>
            <person name="Rosling A."/>
        </authorList>
    </citation>
    <scope>NUCLEOTIDE SEQUENCE</scope>
    <source>
        <strain evidence="2">Wild A</strain>
    </source>
</reference>
<proteinExistence type="predicted"/>
<evidence type="ECO:0000256" key="1">
    <source>
        <dbReference type="SAM" id="MobiDB-lite"/>
    </source>
</evidence>
<comment type="caution">
    <text evidence="2">The sequence shown here is derived from an EMBL/GenBank/DDBJ whole genome shotgun (WGS) entry which is preliminary data.</text>
</comment>
<name>A0A9W4T9K6_9GLOM</name>
<protein>
    <submittedName>
        <fullName evidence="2">362_t:CDS:1</fullName>
    </submittedName>
</protein>
<evidence type="ECO:0000313" key="2">
    <source>
        <dbReference type="EMBL" id="CAI2197395.1"/>
    </source>
</evidence>